<protein>
    <recommendedName>
        <fullName evidence="3">DUF885 domain-containing protein</fullName>
    </recommendedName>
</protein>
<sequence length="613" mass="67457">MVDSRVDAAWAWPNLGPMTQHRTWRAALAGVCLTALVVSSAWAGPSETLTGLVARYEALGNTDGDPDDAGGDSARWRLPDVSPAADAARLTKLKAISADLSSMDMVGLSEDEKLTRDLLLWAVKDRVEAGGFDEARMPFSSDGGFDVMMLYRASGMRLKTEAEARRWIALLNRMPAWYAANIANARRGVSTGFVHAVSTAQAVQDRAQRAATTPLAEDPLLAPLRNLPAGMPEATRAALVAEGEKAIKDSVAPARAGFVKFMAEEYTPRAAKSLAASDLPDGKRYYAFLARRHTTTTLTPDQIHDIGQAEVARIRARMQETMKAAGFQGDLPAFIAMLRKEPRFYATSRQQLLEKSSEIAKRADDQLPAHFGVLPRLPYGVRAVPASIEKGYTTGRYFGGDAKVGRAGGLMINTSELDQRPLYELPALVLHEGAPGHHIQTALAAEQVNVPEFRKNLYFTAFGEGWGLYSEWLGEGMGIYRDPYELFGRLSYEMWRACRLVADTGMHWKGWSIDQARVCFTDNTALSPTNIEVELKRYVSWPGQALAYKIGELKILELRKRAETKLGDRFDERGFHDALLLRGSLPLAVLETRIDAWTAQELAKPATAAKKKD</sequence>
<dbReference type="EMBL" id="AE005673">
    <property type="protein sequence ID" value="AAK23040.1"/>
    <property type="molecule type" value="Genomic_DNA"/>
</dbReference>
<dbReference type="KEGG" id="ccr:CC_1056"/>
<evidence type="ECO:0000313" key="1">
    <source>
        <dbReference type="EMBL" id="AAK23040.1"/>
    </source>
</evidence>
<evidence type="ECO:0008006" key="3">
    <source>
        <dbReference type="Google" id="ProtNLM"/>
    </source>
</evidence>
<name>Q9A9D2_CAUVC</name>
<dbReference type="SMR" id="Q9A9D2"/>
<dbReference type="PANTHER" id="PTHR33361">
    <property type="entry name" value="GLR0591 PROTEIN"/>
    <property type="match status" value="1"/>
</dbReference>
<proteinExistence type="predicted"/>
<dbReference type="Proteomes" id="UP000001816">
    <property type="component" value="Chromosome"/>
</dbReference>
<keyword evidence="2" id="KW-1185">Reference proteome</keyword>
<organism evidence="1 2">
    <name type="scientific">Caulobacter vibrioides (strain ATCC 19089 / CIP 103742 / CB 15)</name>
    <name type="common">Caulobacter crescentus</name>
    <dbReference type="NCBI Taxonomy" id="190650"/>
    <lineage>
        <taxon>Bacteria</taxon>
        <taxon>Pseudomonadati</taxon>
        <taxon>Pseudomonadota</taxon>
        <taxon>Alphaproteobacteria</taxon>
        <taxon>Caulobacterales</taxon>
        <taxon>Caulobacteraceae</taxon>
        <taxon>Caulobacter</taxon>
    </lineage>
</organism>
<dbReference type="Pfam" id="PF05960">
    <property type="entry name" value="DUF885"/>
    <property type="match status" value="1"/>
</dbReference>
<dbReference type="BioCyc" id="CAULO:CC1056-MONOMER"/>
<dbReference type="STRING" id="190650.CC_1056"/>
<accession>Q9A9D2</accession>
<evidence type="ECO:0000313" key="2">
    <source>
        <dbReference type="Proteomes" id="UP000001816"/>
    </source>
</evidence>
<reference evidence="1 2" key="1">
    <citation type="journal article" date="2001" name="Proc. Natl. Acad. Sci. U.S.A.">
        <title>Complete genome sequence of Caulobacter crescentus.</title>
        <authorList>
            <person name="Nierman W.C."/>
            <person name="Feldblyum T.V."/>
            <person name="Laub M.T."/>
            <person name="Paulsen I.T."/>
            <person name="Nelson K.E."/>
            <person name="Eisen J.A."/>
            <person name="Heidelberg J.F."/>
            <person name="Alley M.R."/>
            <person name="Ohta N."/>
            <person name="Maddock J.R."/>
            <person name="Potocka I."/>
            <person name="Nelson W.C."/>
            <person name="Newton A."/>
            <person name="Stephens C."/>
            <person name="Phadke N.D."/>
            <person name="Ely B."/>
            <person name="DeBoy R.T."/>
            <person name="Dodson R.J."/>
            <person name="Durkin A.S."/>
            <person name="Gwinn M.L."/>
            <person name="Haft D.H."/>
            <person name="Kolonay J.F."/>
            <person name="Smit J."/>
            <person name="Craven M.B."/>
            <person name="Khouri H."/>
            <person name="Shetty J."/>
            <person name="Berry K."/>
            <person name="Utterback T."/>
            <person name="Tran K."/>
            <person name="Wolf A."/>
            <person name="Vamathevan J."/>
            <person name="Ermolaeva M."/>
            <person name="White O."/>
            <person name="Salzberg S.L."/>
            <person name="Venter J.C."/>
            <person name="Shapiro L."/>
            <person name="Fraser C.M."/>
        </authorList>
    </citation>
    <scope>NUCLEOTIDE SEQUENCE [LARGE SCALE GENOMIC DNA]</scope>
    <source>
        <strain evidence="2">ATCC 19089 / CB15</strain>
    </source>
</reference>
<dbReference type="HOGENOM" id="CLU_018914_0_1_5"/>
<gene>
    <name evidence="1" type="ordered locus">CC_1056</name>
</gene>
<dbReference type="EnsemblBacteria" id="AAK23040">
    <property type="protein sequence ID" value="AAK23040"/>
    <property type="gene ID" value="CC_1056"/>
</dbReference>
<dbReference type="PIR" id="D87380">
    <property type="entry name" value="D87380"/>
</dbReference>
<dbReference type="AlphaFoldDB" id="Q9A9D2"/>
<dbReference type="PANTHER" id="PTHR33361:SF2">
    <property type="entry name" value="DUF885 DOMAIN-CONTAINING PROTEIN"/>
    <property type="match status" value="1"/>
</dbReference>
<dbReference type="eggNOG" id="COG4805">
    <property type="taxonomic scope" value="Bacteria"/>
</dbReference>
<dbReference type="PATRIC" id="fig|190650.5.peg.1073"/>
<dbReference type="InterPro" id="IPR010281">
    <property type="entry name" value="DUF885"/>
</dbReference>